<evidence type="ECO:0000313" key="5">
    <source>
        <dbReference type="EMBL" id="KAJ7347472.1"/>
    </source>
</evidence>
<feature type="region of interest" description="Disordered" evidence="4">
    <location>
        <begin position="988"/>
        <end position="1013"/>
    </location>
</feature>
<protein>
    <submittedName>
        <fullName evidence="5">Uncharacterized protein</fullName>
    </submittedName>
</protein>
<evidence type="ECO:0000256" key="2">
    <source>
        <dbReference type="ARBA" id="ARBA00022771"/>
    </source>
</evidence>
<keyword evidence="2" id="KW-0863">Zinc-finger</keyword>
<proteinExistence type="predicted"/>
<dbReference type="GO" id="GO:0008270">
    <property type="term" value="F:zinc ion binding"/>
    <property type="evidence" value="ECO:0007669"/>
    <property type="project" value="UniProtKB-KW"/>
</dbReference>
<dbReference type="SUPFAM" id="SSF57850">
    <property type="entry name" value="RING/U-box"/>
    <property type="match status" value="1"/>
</dbReference>
<keyword evidence="3" id="KW-0862">Zinc</keyword>
<evidence type="ECO:0000313" key="6">
    <source>
        <dbReference type="Proteomes" id="UP001218218"/>
    </source>
</evidence>
<dbReference type="EMBL" id="JARIHO010000019">
    <property type="protein sequence ID" value="KAJ7347472.1"/>
    <property type="molecule type" value="Genomic_DNA"/>
</dbReference>
<sequence>MVASTVNLDPKAIESNISRFAETSKALMKGLDVLGQLHPFINIAVLAFKGVAALEIARRDNNKKVLAIKSQMQDMMVVLFQLREIHDPEELGPDDETTLKDRMAGLMETIATDIERCGNTCDVYTKKGFLAKALKSKIYEDRLAKYVQMFDEHKRELQFRLQVHTARTVDHAKKKLDGQEAHLKLILQKMEELFRKLDTPREREVLTFIKDNRGAQACLDNDATLSKLISKSGESITSFDPTNSGKGDLASARKLLSAELVEDVTAAVNKNFDNFSRKSKQLADTILAAISDGAKIRDKDLQTLWNDQGWKGSVKARTFVLSLNDYYENFRMNKDIPATESVVGSAPPSPILSPTSLEAPRPALSEDDRWALSYINAVHLQPILEAVDDDGSGFVSVTEANNFALKRPKGWSLLQWVAFWAAGWHPTVTWYKNRIYNILYSMNSLLKLIHPANAQFADKYFAGPGIRRVERLLRSAQSAPSKVFNDEHLKHIAEEFRTREEDKLETKLEGLLYELDDSATIRGITGHRRIERYIFPLLYLLLGCHLDILQIACIHVLDEAEFNAMKSALSAVFAAVEERINSLEAVFKSKSLDVKDRIGHFAFGMVYISNNTIIDFTEEDGYEWEDEGEHLGPDSDDEKEEQKTAFNRVPVEILRHEPPPDICRGVYDLEKRYTLPETPMSEVDGFWIGRSMLPTGLWGAVESLVLIANGNLLTGGLEYWYSLDNVTGILEEGGNVVFSQWAPSGTEIVCTGQYDPDTLTIKGTYQKKINGQPVDGVYAFSYHRTPAYAWRFRYNDSELAENPARARWRFAINAILDEVQRAGKSRSYVIKCFQEAKRWVELVKRDRTFNRNLSPATPLTSEESKEMQHLKDTVLRPCDARFFSLVVDFELQKMVIHERSCDECKRLIHGIRQFCIQCMDDGFSDWIDLCTNCLDKTPQRNGFTHLSSHLQVKVYVRLHDGEMACVVPVAKDVAERVKKWLRLTASTRDEAPKPADSPADDALKTNGQATNDSKPPMCACCREPISPPCFVCARCNDDVYICMSCDAKRLLPHSEASEAKYHKLWEPLIYIHNIDPIPDVISKDTQMEMISSLDTRMTNLDSRIEALEQKLENRFQVLEGILRGFGEKLVAAENVASTL</sequence>
<accession>A0AAD7A175</accession>
<evidence type="ECO:0000256" key="4">
    <source>
        <dbReference type="SAM" id="MobiDB-lite"/>
    </source>
</evidence>
<dbReference type="AlphaFoldDB" id="A0AAD7A175"/>
<gene>
    <name evidence="5" type="ORF">DFH08DRAFT_699735</name>
</gene>
<keyword evidence="1" id="KW-0479">Metal-binding</keyword>
<evidence type="ECO:0000256" key="1">
    <source>
        <dbReference type="ARBA" id="ARBA00022723"/>
    </source>
</evidence>
<keyword evidence="6" id="KW-1185">Reference proteome</keyword>
<organism evidence="5 6">
    <name type="scientific">Mycena albidolilacea</name>
    <dbReference type="NCBI Taxonomy" id="1033008"/>
    <lineage>
        <taxon>Eukaryota</taxon>
        <taxon>Fungi</taxon>
        <taxon>Dikarya</taxon>
        <taxon>Basidiomycota</taxon>
        <taxon>Agaricomycotina</taxon>
        <taxon>Agaricomycetes</taxon>
        <taxon>Agaricomycetidae</taxon>
        <taxon>Agaricales</taxon>
        <taxon>Marasmiineae</taxon>
        <taxon>Mycenaceae</taxon>
        <taxon>Mycena</taxon>
    </lineage>
</organism>
<dbReference type="Proteomes" id="UP001218218">
    <property type="component" value="Unassembled WGS sequence"/>
</dbReference>
<dbReference type="InterPro" id="IPR043145">
    <property type="entry name" value="Znf_ZZ_sf"/>
</dbReference>
<dbReference type="InterPro" id="IPR059179">
    <property type="entry name" value="MLKL-like_MCAfunc"/>
</dbReference>
<comment type="caution">
    <text evidence="5">The sequence shown here is derived from an EMBL/GenBank/DDBJ whole genome shotgun (WGS) entry which is preliminary data.</text>
</comment>
<dbReference type="CDD" id="cd21037">
    <property type="entry name" value="MLKL_NTD"/>
    <property type="match status" value="1"/>
</dbReference>
<reference evidence="5" key="1">
    <citation type="submission" date="2023-03" db="EMBL/GenBank/DDBJ databases">
        <title>Massive genome expansion in bonnet fungi (Mycena s.s.) driven by repeated elements and novel gene families across ecological guilds.</title>
        <authorList>
            <consortium name="Lawrence Berkeley National Laboratory"/>
            <person name="Harder C.B."/>
            <person name="Miyauchi S."/>
            <person name="Viragh M."/>
            <person name="Kuo A."/>
            <person name="Thoen E."/>
            <person name="Andreopoulos B."/>
            <person name="Lu D."/>
            <person name="Skrede I."/>
            <person name="Drula E."/>
            <person name="Henrissat B."/>
            <person name="Morin E."/>
            <person name="Kohler A."/>
            <person name="Barry K."/>
            <person name="LaButti K."/>
            <person name="Morin E."/>
            <person name="Salamov A."/>
            <person name="Lipzen A."/>
            <person name="Mereny Z."/>
            <person name="Hegedus B."/>
            <person name="Baldrian P."/>
            <person name="Stursova M."/>
            <person name="Weitz H."/>
            <person name="Taylor A."/>
            <person name="Grigoriev I.V."/>
            <person name="Nagy L.G."/>
            <person name="Martin F."/>
            <person name="Kauserud H."/>
        </authorList>
    </citation>
    <scope>NUCLEOTIDE SEQUENCE</scope>
    <source>
        <strain evidence="5">CBHHK002</strain>
    </source>
</reference>
<evidence type="ECO:0000256" key="3">
    <source>
        <dbReference type="ARBA" id="ARBA00022833"/>
    </source>
</evidence>
<dbReference type="Gene3D" id="3.30.60.90">
    <property type="match status" value="1"/>
</dbReference>
<name>A0AAD7A175_9AGAR</name>